<dbReference type="EMBL" id="CP129113">
    <property type="protein sequence ID" value="WLV25392.1"/>
    <property type="molecule type" value="Genomic_DNA"/>
</dbReference>
<sequence>MRKDDCMDPEKQFKAKSYQETNEEIANSEELKHRQPTPQPKEMDEIEY</sequence>
<reference evidence="2" key="1">
    <citation type="submission" date="2023-06" db="EMBL/GenBank/DDBJ databases">
        <title>A Treasure from Seagulls: Isolation and Description of Aciduricobacillus qingdaonensis gen. nov., sp. nov., a Rare Obligately Uric Acid-utilizing Member in the Family Bacillaceae.</title>
        <authorList>
            <person name="Liu W."/>
            <person name="Wang B."/>
        </authorList>
    </citation>
    <scope>NUCLEOTIDE SEQUENCE</scope>
    <source>
        <strain evidence="2">44XB</strain>
    </source>
</reference>
<feature type="region of interest" description="Disordered" evidence="1">
    <location>
        <begin position="1"/>
        <end position="48"/>
    </location>
</feature>
<dbReference type="Proteomes" id="UP001180087">
    <property type="component" value="Chromosome"/>
</dbReference>
<organism evidence="2 3">
    <name type="scientific">Aciduricibacillus chroicocephali</name>
    <dbReference type="NCBI Taxonomy" id="3054939"/>
    <lineage>
        <taxon>Bacteria</taxon>
        <taxon>Bacillati</taxon>
        <taxon>Bacillota</taxon>
        <taxon>Bacilli</taxon>
        <taxon>Bacillales</taxon>
        <taxon>Bacillaceae</taxon>
        <taxon>Aciduricibacillus</taxon>
    </lineage>
</organism>
<evidence type="ECO:0000313" key="2">
    <source>
        <dbReference type="EMBL" id="WLV25392.1"/>
    </source>
</evidence>
<proteinExistence type="predicted"/>
<evidence type="ECO:0000313" key="3">
    <source>
        <dbReference type="Proteomes" id="UP001180087"/>
    </source>
</evidence>
<dbReference type="RefSeq" id="WP_348029180.1">
    <property type="nucleotide sequence ID" value="NZ_CP129113.1"/>
</dbReference>
<protein>
    <recommendedName>
        <fullName evidence="4">Multidrug transporter</fullName>
    </recommendedName>
</protein>
<evidence type="ECO:0008006" key="4">
    <source>
        <dbReference type="Google" id="ProtNLM"/>
    </source>
</evidence>
<gene>
    <name evidence="2" type="ORF">QR721_03955</name>
</gene>
<evidence type="ECO:0000256" key="1">
    <source>
        <dbReference type="SAM" id="MobiDB-lite"/>
    </source>
</evidence>
<keyword evidence="3" id="KW-1185">Reference proteome</keyword>
<feature type="compositionally biased region" description="Basic and acidic residues" evidence="1">
    <location>
        <begin position="1"/>
        <end position="13"/>
    </location>
</feature>
<name>A0ABY9KXB2_9BACI</name>
<accession>A0ABY9KXB2</accession>